<dbReference type="SUPFAM" id="SSF160631">
    <property type="entry name" value="SMI1/KNR4-like"/>
    <property type="match status" value="1"/>
</dbReference>
<reference evidence="3 4" key="1">
    <citation type="submission" date="2023-07" db="EMBL/GenBank/DDBJ databases">
        <title>Genomic Encyclopedia of Type Strains, Phase IV (KMG-IV): sequencing the most valuable type-strain genomes for metagenomic binning, comparative biology and taxonomic classification.</title>
        <authorList>
            <person name="Goeker M."/>
        </authorList>
    </citation>
    <scope>NUCLEOTIDE SEQUENCE [LARGE SCALE GENOMIC DNA]</scope>
    <source>
        <strain evidence="3 4">NIO-1023</strain>
    </source>
</reference>
<proteinExistence type="predicted"/>
<comment type="caution">
    <text evidence="3">The sequence shown here is derived from an EMBL/GenBank/DDBJ whole genome shotgun (WGS) entry which is preliminary data.</text>
</comment>
<feature type="compositionally biased region" description="Acidic residues" evidence="1">
    <location>
        <begin position="92"/>
        <end position="108"/>
    </location>
</feature>
<dbReference type="InterPro" id="IPR051873">
    <property type="entry name" value="KNR4/SMI1_regulator"/>
</dbReference>
<dbReference type="SMART" id="SM00860">
    <property type="entry name" value="SMI1_KNR4"/>
    <property type="match status" value="1"/>
</dbReference>
<organism evidence="3 4">
    <name type="scientific">Deinococcus enclensis</name>
    <dbReference type="NCBI Taxonomy" id="1049582"/>
    <lineage>
        <taxon>Bacteria</taxon>
        <taxon>Thermotogati</taxon>
        <taxon>Deinococcota</taxon>
        <taxon>Deinococci</taxon>
        <taxon>Deinococcales</taxon>
        <taxon>Deinococcaceae</taxon>
        <taxon>Deinococcus</taxon>
    </lineage>
</organism>
<dbReference type="Proteomes" id="UP001232163">
    <property type="component" value="Unassembled WGS sequence"/>
</dbReference>
<dbReference type="PANTHER" id="PTHR47432">
    <property type="entry name" value="CELL WALL ASSEMBLY REGULATOR SMI1"/>
    <property type="match status" value="1"/>
</dbReference>
<evidence type="ECO:0000313" key="4">
    <source>
        <dbReference type="Proteomes" id="UP001232163"/>
    </source>
</evidence>
<dbReference type="Gene3D" id="3.40.1580.10">
    <property type="entry name" value="SMI1/KNR4-like"/>
    <property type="match status" value="1"/>
</dbReference>
<feature type="region of interest" description="Disordered" evidence="1">
    <location>
        <begin position="92"/>
        <end position="116"/>
    </location>
</feature>
<protein>
    <submittedName>
        <fullName evidence="3">Cell wall assembly regulator SMI1</fullName>
    </submittedName>
</protein>
<dbReference type="Pfam" id="PF09346">
    <property type="entry name" value="SMI1_KNR4"/>
    <property type="match status" value="1"/>
</dbReference>
<feature type="domain" description="Knr4/Smi1-like" evidence="2">
    <location>
        <begin position="29"/>
        <end position="174"/>
    </location>
</feature>
<dbReference type="EMBL" id="JAURUR010000003">
    <property type="protein sequence ID" value="MDP9763939.1"/>
    <property type="molecule type" value="Genomic_DNA"/>
</dbReference>
<gene>
    <name evidence="3" type="ORF">QO006_001364</name>
</gene>
<keyword evidence="4" id="KW-1185">Reference proteome</keyword>
<evidence type="ECO:0000313" key="3">
    <source>
        <dbReference type="EMBL" id="MDP9763939.1"/>
    </source>
</evidence>
<accession>A0ABT9MBH3</accession>
<dbReference type="RefSeq" id="WP_307465166.1">
    <property type="nucleotide sequence ID" value="NZ_JAURUR010000003.1"/>
</dbReference>
<evidence type="ECO:0000256" key="1">
    <source>
        <dbReference type="SAM" id="MobiDB-lite"/>
    </source>
</evidence>
<dbReference type="InterPro" id="IPR037883">
    <property type="entry name" value="Knr4/Smi1-like_sf"/>
</dbReference>
<dbReference type="InterPro" id="IPR018958">
    <property type="entry name" value="Knr4/Smi1-like_dom"/>
</dbReference>
<sequence>MTESAVTATWMRIEAWYEAQGISDLLNPGVQPDVLAETKSECGLELPADLEASLLRHNGSEGLSGWPGGELLSVQRMIESWAMLSSALSSDDEFADEDAGEDADEADSGAEGGRVKPGWWRDGWQPIVANHGRLFLLADLNPDEQGTVGQIIGFSSDGGPTDALAPSFTAYLQSIADDLESGDAYVEGTDILGTSWD</sequence>
<name>A0ABT9MBH3_9DEIO</name>
<evidence type="ECO:0000259" key="2">
    <source>
        <dbReference type="SMART" id="SM00860"/>
    </source>
</evidence>
<dbReference type="PANTHER" id="PTHR47432:SF1">
    <property type="entry name" value="CELL WALL ASSEMBLY REGULATOR SMI1"/>
    <property type="match status" value="1"/>
</dbReference>